<dbReference type="AlphaFoldDB" id="A0A1G2EV87"/>
<reference evidence="1 2" key="1">
    <citation type="journal article" date="2016" name="Nat. Commun.">
        <title>Thousands of microbial genomes shed light on interconnected biogeochemical processes in an aquifer system.</title>
        <authorList>
            <person name="Anantharaman K."/>
            <person name="Brown C.T."/>
            <person name="Hug L.A."/>
            <person name="Sharon I."/>
            <person name="Castelle C.J."/>
            <person name="Probst A.J."/>
            <person name="Thomas B.C."/>
            <person name="Singh A."/>
            <person name="Wilkins M.J."/>
            <person name="Karaoz U."/>
            <person name="Brodie E.L."/>
            <person name="Williams K.H."/>
            <person name="Hubbard S.S."/>
            <person name="Banfield J.F."/>
        </authorList>
    </citation>
    <scope>NUCLEOTIDE SEQUENCE [LARGE SCALE GENOMIC DNA]</scope>
</reference>
<gene>
    <name evidence="1" type="ORF">A2931_01085</name>
</gene>
<dbReference type="Proteomes" id="UP000177486">
    <property type="component" value="Unassembled WGS sequence"/>
</dbReference>
<name>A0A1G2EV87_9BACT</name>
<accession>A0A1G2EV87</accession>
<protein>
    <recommendedName>
        <fullName evidence="3">DUF721 domain-containing protein</fullName>
    </recommendedName>
</protein>
<proteinExistence type="predicted"/>
<dbReference type="EMBL" id="MHMQ01000033">
    <property type="protein sequence ID" value="OGZ29647.1"/>
    <property type="molecule type" value="Genomic_DNA"/>
</dbReference>
<evidence type="ECO:0008006" key="3">
    <source>
        <dbReference type="Google" id="ProtNLM"/>
    </source>
</evidence>
<evidence type="ECO:0000313" key="2">
    <source>
        <dbReference type="Proteomes" id="UP000177486"/>
    </source>
</evidence>
<organism evidence="1 2">
    <name type="scientific">Candidatus Niyogibacteria bacterium RIFCSPLOWO2_01_FULL_45_48</name>
    <dbReference type="NCBI Taxonomy" id="1801724"/>
    <lineage>
        <taxon>Bacteria</taxon>
        <taxon>Candidatus Niyogiibacteriota</taxon>
    </lineage>
</organism>
<comment type="caution">
    <text evidence="1">The sequence shown here is derived from an EMBL/GenBank/DDBJ whole genome shotgun (WGS) entry which is preliminary data.</text>
</comment>
<evidence type="ECO:0000313" key="1">
    <source>
        <dbReference type="EMBL" id="OGZ29647.1"/>
    </source>
</evidence>
<sequence>MSFKKIFELLERFENIKNHGSAVEKEVVGWCLKKTNLDPKEISIKVRRPNIIISTRSASAKTVIFTAQNSLFKELRDKFGEKAPEKILFK</sequence>